<dbReference type="Pfam" id="PF03009">
    <property type="entry name" value="GDPD"/>
    <property type="match status" value="1"/>
</dbReference>
<dbReference type="InterPro" id="IPR017946">
    <property type="entry name" value="PLC-like_Pdiesterase_TIM-brl"/>
</dbReference>
<gene>
    <name evidence="2" type="ORF">BD821_11726</name>
</gene>
<evidence type="ECO:0000313" key="2">
    <source>
        <dbReference type="EMBL" id="PPK46325.1"/>
    </source>
</evidence>
<name>A0A2S6FVJ4_9CLOT</name>
<dbReference type="GO" id="GO:0008081">
    <property type="term" value="F:phosphoric diester hydrolase activity"/>
    <property type="evidence" value="ECO:0007669"/>
    <property type="project" value="InterPro"/>
</dbReference>
<dbReference type="SUPFAM" id="SSF51695">
    <property type="entry name" value="PLC-like phosphodiesterases"/>
    <property type="match status" value="1"/>
</dbReference>
<dbReference type="GO" id="GO:0006629">
    <property type="term" value="P:lipid metabolic process"/>
    <property type="evidence" value="ECO:0007669"/>
    <property type="project" value="InterPro"/>
</dbReference>
<proteinExistence type="predicted"/>
<feature type="domain" description="GP-PDE" evidence="1">
    <location>
        <begin position="5"/>
        <end position="242"/>
    </location>
</feature>
<dbReference type="PANTHER" id="PTHR46211">
    <property type="entry name" value="GLYCEROPHOSPHORYL DIESTER PHOSPHODIESTERASE"/>
    <property type="match status" value="1"/>
</dbReference>
<evidence type="ECO:0000259" key="1">
    <source>
        <dbReference type="PROSITE" id="PS51704"/>
    </source>
</evidence>
<dbReference type="AlphaFoldDB" id="A0A2S6FVJ4"/>
<dbReference type="OrthoDB" id="384721at2"/>
<dbReference type="Gene3D" id="3.20.20.190">
    <property type="entry name" value="Phosphatidylinositol (PI) phosphodiesterase"/>
    <property type="match status" value="1"/>
</dbReference>
<comment type="caution">
    <text evidence="2">The sequence shown here is derived from an EMBL/GenBank/DDBJ whole genome shotgun (WGS) entry which is preliminary data.</text>
</comment>
<accession>A0A2S6FVJ4</accession>
<sequence>MHYKSLNIAHRGFSGKYPENTMLAFEKAVEADCDGIETDVQLTKDNVLVLCHDETLDRTTSNKGFISQYTYKELKALDFGIKFGDKFKNIKIPTLEELLDYCKEKDIYLNLELKNSIILYEGLEEMVIKKIHEYNLSKHVILSSFNHYSMVKCKSIDNNIKTGLLYEAGLYKPHIYAQYVGADALHPHFLSVIHKDIVDDIKSKNILINTYTVNDENHMKTLINLGIDGIITNYPDKLSNLLKS</sequence>
<reference evidence="2 3" key="1">
    <citation type="submission" date="2018-02" db="EMBL/GenBank/DDBJ databases">
        <title>Genomic Encyclopedia of Archaeal and Bacterial Type Strains, Phase II (KMG-II): from individual species to whole genera.</title>
        <authorList>
            <person name="Goeker M."/>
        </authorList>
    </citation>
    <scope>NUCLEOTIDE SEQUENCE [LARGE SCALE GENOMIC DNA]</scope>
    <source>
        <strain evidence="2 3">DSM 15099</strain>
    </source>
</reference>
<dbReference type="STRING" id="37659.GCA_000703125_00408"/>
<evidence type="ECO:0000313" key="3">
    <source>
        <dbReference type="Proteomes" id="UP000239863"/>
    </source>
</evidence>
<dbReference type="InterPro" id="IPR030395">
    <property type="entry name" value="GP_PDE_dom"/>
</dbReference>
<protein>
    <submittedName>
        <fullName evidence="2">Glycerophosphoryl diester phosphodiesterase</fullName>
    </submittedName>
</protein>
<dbReference type="PROSITE" id="PS51704">
    <property type="entry name" value="GP_PDE"/>
    <property type="match status" value="1"/>
</dbReference>
<dbReference type="RefSeq" id="WP_029451064.1">
    <property type="nucleotide sequence ID" value="NZ_PTIS01000017.1"/>
</dbReference>
<dbReference type="GeneID" id="75089361"/>
<dbReference type="Proteomes" id="UP000239863">
    <property type="component" value="Unassembled WGS sequence"/>
</dbReference>
<organism evidence="2 3">
    <name type="scientific">Clostridium algidicarnis DSM 15099</name>
    <dbReference type="NCBI Taxonomy" id="1121295"/>
    <lineage>
        <taxon>Bacteria</taxon>
        <taxon>Bacillati</taxon>
        <taxon>Bacillota</taxon>
        <taxon>Clostridia</taxon>
        <taxon>Eubacteriales</taxon>
        <taxon>Clostridiaceae</taxon>
        <taxon>Clostridium</taxon>
    </lineage>
</organism>
<dbReference type="EMBL" id="PTIS01000017">
    <property type="protein sequence ID" value="PPK46325.1"/>
    <property type="molecule type" value="Genomic_DNA"/>
</dbReference>
<dbReference type="PANTHER" id="PTHR46211:SF1">
    <property type="entry name" value="GLYCEROPHOSPHODIESTER PHOSPHODIESTERASE, CYTOPLASMIC"/>
    <property type="match status" value="1"/>
</dbReference>
<dbReference type="CDD" id="cd08563">
    <property type="entry name" value="GDPD_TtGDE_like"/>
    <property type="match status" value="1"/>
</dbReference>